<proteinExistence type="inferred from homology"/>
<evidence type="ECO:0000256" key="7">
    <source>
        <dbReference type="PIRSR" id="PIRSR028973-1"/>
    </source>
</evidence>
<keyword evidence="4" id="KW-0963">Cytoplasm</keyword>
<dbReference type="Pfam" id="PF11969">
    <property type="entry name" value="DcpS_C"/>
    <property type="match status" value="1"/>
</dbReference>
<feature type="active site" description="Nucleophile" evidence="7">
    <location>
        <position position="270"/>
    </location>
</feature>
<dbReference type="FunFam" id="3.30.428.10:FF:000015">
    <property type="entry name" value="m7GpppX diphosphatase"/>
    <property type="match status" value="1"/>
</dbReference>
<dbReference type="SUPFAM" id="SSF54197">
    <property type="entry name" value="HIT-like"/>
    <property type="match status" value="1"/>
</dbReference>
<feature type="binding site" evidence="8">
    <location>
        <position position="198"/>
    </location>
    <ligand>
        <name>substrate</name>
    </ligand>
</feature>
<evidence type="ECO:0000256" key="5">
    <source>
        <dbReference type="ARBA" id="ARBA00022553"/>
    </source>
</evidence>
<dbReference type="Proteomes" id="UP000187013">
    <property type="component" value="Unassembled WGS sequence"/>
</dbReference>
<dbReference type="eggNOG" id="KOG3969">
    <property type="taxonomic scope" value="Eukaryota"/>
</dbReference>
<keyword evidence="5" id="KW-0597">Phosphoprotein</keyword>
<dbReference type="InterPro" id="IPR036265">
    <property type="entry name" value="HIT-like_sf"/>
</dbReference>
<dbReference type="GO" id="GO:0046982">
    <property type="term" value="F:protein heterodimerization activity"/>
    <property type="evidence" value="ECO:0007669"/>
    <property type="project" value="UniProtKB-ARBA"/>
</dbReference>
<dbReference type="Gene3D" id="3.30.200.40">
    <property type="entry name" value="Scavenger mRNA decapping enzyme, N-terminal domain"/>
    <property type="match status" value="1"/>
</dbReference>
<protein>
    <recommendedName>
        <fullName evidence="11">M7GpppX diphosphatase</fullName>
    </recommendedName>
</protein>
<dbReference type="EMBL" id="BDGX01000014">
    <property type="protein sequence ID" value="GAV49197.1"/>
    <property type="molecule type" value="Genomic_DNA"/>
</dbReference>
<dbReference type="GO" id="GO:0000932">
    <property type="term" value="C:P-body"/>
    <property type="evidence" value="ECO:0007669"/>
    <property type="project" value="UniProtKB-SubCell"/>
</dbReference>
<dbReference type="Gene3D" id="3.30.428.10">
    <property type="entry name" value="HIT-like"/>
    <property type="match status" value="1"/>
</dbReference>
<dbReference type="GO" id="GO:0042803">
    <property type="term" value="F:protein homodimerization activity"/>
    <property type="evidence" value="ECO:0007669"/>
    <property type="project" value="UniProtKB-ARBA"/>
</dbReference>
<evidence type="ECO:0000256" key="3">
    <source>
        <dbReference type="ARBA" id="ARBA00010208"/>
    </source>
</evidence>
<dbReference type="GO" id="GO:0016787">
    <property type="term" value="F:hydrolase activity"/>
    <property type="evidence" value="ECO:0007669"/>
    <property type="project" value="InterPro"/>
</dbReference>
<sequence>MSEADVAFRSLVDKFRFERVLNSNPQTKTISLLGFIDEKSAILTAEKTHFTFDENKVGSQSGSDGINTPFFYHCENEYSCTNAMQELRQLTSNDIYYWGLTVLKQNMDHNPTARLNLIWPATSVHIRKFEQQQLHLVRETPETYEKIVKPYIDEMYNLGRLKWVYNILYQGAEADRVVYRDFLEDNKRDGFVILPDMKWDGVNLDALYLVAIFYRDDLKSIRNLRPGDRDWLKSLNTKIRTIVPGCYNYAIRADELRIFVHYQPSYYHFHIHIVNIRHPGLNDGIAAGKAILLDDVIENLKYLGPNGYMNKTLTYVIGDNHDLWGRGLKDVVAKQLEEDGIPKTPKIVNEFTEDEDQE</sequence>
<dbReference type="InterPro" id="IPR019808">
    <property type="entry name" value="Histidine_triad_CS"/>
</dbReference>
<evidence type="ECO:0008006" key="11">
    <source>
        <dbReference type="Google" id="ProtNLM"/>
    </source>
</evidence>
<dbReference type="GO" id="GO:0006970">
    <property type="term" value="P:response to osmotic stress"/>
    <property type="evidence" value="ECO:0007669"/>
    <property type="project" value="UniProtKB-ARBA"/>
</dbReference>
<evidence type="ECO:0000256" key="2">
    <source>
        <dbReference type="ARBA" id="ARBA00004556"/>
    </source>
</evidence>
<dbReference type="InterPro" id="IPR011145">
    <property type="entry name" value="Scavenger_mRNA_decap_enz_N"/>
</dbReference>
<dbReference type="InterPro" id="IPR008594">
    <property type="entry name" value="DcpS/DCS2"/>
</dbReference>
<dbReference type="GO" id="GO:0000290">
    <property type="term" value="P:deadenylation-dependent decapping of nuclear-transcribed mRNA"/>
    <property type="evidence" value="ECO:0007669"/>
    <property type="project" value="InterPro"/>
</dbReference>
<dbReference type="OrthoDB" id="10264956at2759"/>
<dbReference type="PANTHER" id="PTHR12978:SF0">
    <property type="entry name" value="M7GPPPX DIPHOSPHATASE"/>
    <property type="match status" value="1"/>
</dbReference>
<comment type="similarity">
    <text evidence="3">Belongs to the HIT family.</text>
</comment>
<evidence type="ECO:0000256" key="8">
    <source>
        <dbReference type="PIRSR" id="PIRSR028973-2"/>
    </source>
</evidence>
<dbReference type="GO" id="GO:0005634">
    <property type="term" value="C:nucleus"/>
    <property type="evidence" value="ECO:0007669"/>
    <property type="project" value="TreeGrafter"/>
</dbReference>
<organism evidence="9 10">
    <name type="scientific">Zygosaccharomyces rouxii</name>
    <dbReference type="NCBI Taxonomy" id="4956"/>
    <lineage>
        <taxon>Eukaryota</taxon>
        <taxon>Fungi</taxon>
        <taxon>Dikarya</taxon>
        <taxon>Ascomycota</taxon>
        <taxon>Saccharomycotina</taxon>
        <taxon>Saccharomycetes</taxon>
        <taxon>Saccharomycetales</taxon>
        <taxon>Saccharomycetaceae</taxon>
        <taxon>Zygosaccharomyces</taxon>
    </lineage>
</organism>
<dbReference type="GO" id="GO:0007584">
    <property type="term" value="P:response to nutrient"/>
    <property type="evidence" value="ECO:0007669"/>
    <property type="project" value="UniProtKB-ARBA"/>
</dbReference>
<name>A0A1Q3A0J1_ZYGRO</name>
<comment type="subunit">
    <text evidence="6">Homodimer. Forms heterodimer with DCS2; the interaction inhibits the DCS1 scavenger decapping activity during post-diauxic growth.</text>
</comment>
<evidence type="ECO:0000256" key="1">
    <source>
        <dbReference type="ARBA" id="ARBA00004201"/>
    </source>
</evidence>
<dbReference type="SUPFAM" id="SSF102860">
    <property type="entry name" value="mRNA decapping enzyme DcpS N-terminal domain"/>
    <property type="match status" value="1"/>
</dbReference>
<dbReference type="Pfam" id="PF05652">
    <property type="entry name" value="DcpS"/>
    <property type="match status" value="1"/>
</dbReference>
<evidence type="ECO:0000256" key="6">
    <source>
        <dbReference type="ARBA" id="ARBA00061747"/>
    </source>
</evidence>
<comment type="caution">
    <text evidence="9">The sequence shown here is derived from an EMBL/GenBank/DDBJ whole genome shotgun (WGS) entry which is preliminary data.</text>
</comment>
<evidence type="ECO:0000256" key="4">
    <source>
        <dbReference type="ARBA" id="ARBA00022490"/>
    </source>
</evidence>
<feature type="binding site" evidence="8">
    <location>
        <position position="173"/>
    </location>
    <ligand>
        <name>substrate</name>
    </ligand>
</feature>
<dbReference type="PROSITE" id="PS00892">
    <property type="entry name" value="HIT_1"/>
    <property type="match status" value="1"/>
</dbReference>
<reference evidence="9 10" key="1">
    <citation type="submission" date="2016-08" db="EMBL/GenBank/DDBJ databases">
        <title>Draft genome sequence of allopolyploid Zygosaccharomyces rouxii.</title>
        <authorList>
            <person name="Watanabe J."/>
            <person name="Uehara K."/>
            <person name="Mogi Y."/>
            <person name="Tsukioka Y."/>
        </authorList>
    </citation>
    <scope>NUCLEOTIDE SEQUENCE [LARGE SCALE GENOMIC DNA]</scope>
    <source>
        <strain evidence="9 10">NBRC 110957</strain>
    </source>
</reference>
<feature type="binding site" evidence="8">
    <location>
        <position position="163"/>
    </location>
    <ligand>
        <name>substrate</name>
    </ligand>
</feature>
<feature type="binding site" evidence="8">
    <location>
        <begin position="261"/>
        <end position="272"/>
    </location>
    <ligand>
        <name>substrate</name>
    </ligand>
</feature>
<dbReference type="GO" id="GO:0000340">
    <property type="term" value="F:RNA 7-methylguanosine cap binding"/>
    <property type="evidence" value="ECO:0007669"/>
    <property type="project" value="TreeGrafter"/>
</dbReference>
<dbReference type="GO" id="GO:0009267">
    <property type="term" value="P:cellular response to starvation"/>
    <property type="evidence" value="ECO:0007669"/>
    <property type="project" value="UniProtKB-ARBA"/>
</dbReference>
<dbReference type="AlphaFoldDB" id="A0A1Q3A0J1"/>
<dbReference type="FunFam" id="3.30.200.40:FF:000002">
    <property type="entry name" value="m7GpppX diphosphatase"/>
    <property type="match status" value="1"/>
</dbReference>
<dbReference type="PANTHER" id="PTHR12978">
    <property type="entry name" value="HISTIDINE TRIAD HIT PROTEIN MEMBER"/>
    <property type="match status" value="1"/>
</dbReference>
<evidence type="ECO:0000313" key="9">
    <source>
        <dbReference type="EMBL" id="GAV49197.1"/>
    </source>
</evidence>
<comment type="subcellular location">
    <subcellularLocation>
        <location evidence="1">Cytoplasm</location>
        <location evidence="1">P-body</location>
    </subcellularLocation>
    <subcellularLocation>
        <location evidence="2">Cytoplasm</location>
        <location evidence="2">Perinuclear region</location>
    </subcellularLocation>
</comment>
<dbReference type="GO" id="GO:0006979">
    <property type="term" value="P:response to oxidative stress"/>
    <property type="evidence" value="ECO:0007669"/>
    <property type="project" value="UniProtKB-ARBA"/>
</dbReference>
<accession>A0A1Q3A0J1</accession>
<dbReference type="GO" id="GO:0048471">
    <property type="term" value="C:perinuclear region of cytoplasm"/>
    <property type="evidence" value="ECO:0007669"/>
    <property type="project" value="UniProtKB-SubCell"/>
</dbReference>
<evidence type="ECO:0000313" key="10">
    <source>
        <dbReference type="Proteomes" id="UP000187013"/>
    </source>
</evidence>
<dbReference type="GO" id="GO:0009408">
    <property type="term" value="P:response to heat"/>
    <property type="evidence" value="ECO:0007669"/>
    <property type="project" value="UniProtKB-ARBA"/>
</dbReference>
<feature type="binding site" evidence="8">
    <location>
        <position position="196"/>
    </location>
    <ligand>
        <name>substrate</name>
    </ligand>
</feature>
<gene>
    <name evidence="9" type="ORF">ZYGR_0N06040</name>
</gene>
<dbReference type="PIRSF" id="PIRSF028973">
    <property type="entry name" value="Scavenger_mRNA_decap_enz"/>
    <property type="match status" value="1"/>
</dbReference>